<sequence length="543" mass="59447">MGRLAGMVGTWLLLSGFYDAQRIALAQSQAPVGRQSGGELLEFPSFGPVPGSDDTRMGGNPGAFDGGFSSPDIGIIGGTRRVGRVPHTRRPARVAAAPSLARPSALQLPSPLPNFGISPIAPEQTEAELTSMVDDEGPPDGLTLDAAIERMMAANLDIIALRHEIPQADADILTAGLRTNPLIYFDTQFLPYTPFSPSRPGGPTQYDINITYPVDVTHKRQARIRVARTAKSVLEAQFQDVIRRQINSLCKAFIELQAARINSMAAETAVREQQKVLDQARRRAAGGGKEAVQESLDRLAVTLDKARDSLIEARDALNDAQEALAVLIGAPPEETETIMPRGSLRDKGPTAPALEELTRLALSHRPDLVAARRGIGRAQAEVALQKANRLDDVFLFYDPFTYQDLSSQKLKSATSWVVAVTVPLPIYNRNQGNIARAHCNLSQTQVELASLERRVASEVRLAEREYRSSRDLLVRTEKTTLANQHKLTVRNAKAFAEGKLNEDDYLSHLEDETEAIRGFREALIRHRRSMVDLNSAVGLRILP</sequence>
<keyword evidence="4" id="KW-1185">Reference proteome</keyword>
<dbReference type="InterPro" id="IPR010131">
    <property type="entry name" value="MdtP/NodT-like"/>
</dbReference>
<dbReference type="Proteomes" id="UP000324233">
    <property type="component" value="Chromosome"/>
</dbReference>
<dbReference type="Pfam" id="PF02321">
    <property type="entry name" value="OEP"/>
    <property type="match status" value="1"/>
</dbReference>
<dbReference type="AlphaFoldDB" id="A0A5B9VZ31"/>
<accession>A0A5B9VZ31</accession>
<dbReference type="PANTHER" id="PTHR30203">
    <property type="entry name" value="OUTER MEMBRANE CATION EFFLUX PROTEIN"/>
    <property type="match status" value="1"/>
</dbReference>
<evidence type="ECO:0000313" key="3">
    <source>
        <dbReference type="EMBL" id="QEH33538.1"/>
    </source>
</evidence>
<organism evidence="3 4">
    <name type="scientific">Aquisphaera giovannonii</name>
    <dbReference type="NCBI Taxonomy" id="406548"/>
    <lineage>
        <taxon>Bacteria</taxon>
        <taxon>Pseudomonadati</taxon>
        <taxon>Planctomycetota</taxon>
        <taxon>Planctomycetia</taxon>
        <taxon>Isosphaerales</taxon>
        <taxon>Isosphaeraceae</taxon>
        <taxon>Aquisphaera</taxon>
    </lineage>
</organism>
<evidence type="ECO:0000256" key="1">
    <source>
        <dbReference type="ARBA" id="ARBA00007613"/>
    </source>
</evidence>
<comment type="similarity">
    <text evidence="1">Belongs to the outer membrane factor (OMF) (TC 1.B.17) family.</text>
</comment>
<dbReference type="Gene3D" id="1.20.1600.10">
    <property type="entry name" value="Outer membrane efflux proteins (OEP)"/>
    <property type="match status" value="1"/>
</dbReference>
<name>A0A5B9VZ31_9BACT</name>
<dbReference type="EMBL" id="CP042997">
    <property type="protein sequence ID" value="QEH33538.1"/>
    <property type="molecule type" value="Genomic_DNA"/>
</dbReference>
<dbReference type="KEGG" id="agv:OJF2_20400"/>
<dbReference type="GO" id="GO:0015562">
    <property type="term" value="F:efflux transmembrane transporter activity"/>
    <property type="evidence" value="ECO:0007669"/>
    <property type="project" value="InterPro"/>
</dbReference>
<proteinExistence type="inferred from homology"/>
<feature type="coiled-coil region" evidence="2">
    <location>
        <begin position="289"/>
        <end position="323"/>
    </location>
</feature>
<gene>
    <name evidence="3" type="primary">czcC_2</name>
    <name evidence="3" type="ORF">OJF2_20400</name>
</gene>
<dbReference type="PANTHER" id="PTHR30203:SF24">
    <property type="entry name" value="BLR4935 PROTEIN"/>
    <property type="match status" value="1"/>
</dbReference>
<protein>
    <submittedName>
        <fullName evidence="3">Cobalt-zinc-cadmium resistance protein CzcC</fullName>
    </submittedName>
</protein>
<dbReference type="SUPFAM" id="SSF56954">
    <property type="entry name" value="Outer membrane efflux proteins (OEP)"/>
    <property type="match status" value="1"/>
</dbReference>
<evidence type="ECO:0000313" key="4">
    <source>
        <dbReference type="Proteomes" id="UP000324233"/>
    </source>
</evidence>
<evidence type="ECO:0000256" key="2">
    <source>
        <dbReference type="SAM" id="Coils"/>
    </source>
</evidence>
<dbReference type="InterPro" id="IPR003423">
    <property type="entry name" value="OMP_efflux"/>
</dbReference>
<reference evidence="3 4" key="1">
    <citation type="submission" date="2019-08" db="EMBL/GenBank/DDBJ databases">
        <title>Deep-cultivation of Planctomycetes and their phenomic and genomic characterization uncovers novel biology.</title>
        <authorList>
            <person name="Wiegand S."/>
            <person name="Jogler M."/>
            <person name="Boedeker C."/>
            <person name="Pinto D."/>
            <person name="Vollmers J."/>
            <person name="Rivas-Marin E."/>
            <person name="Kohn T."/>
            <person name="Peeters S.H."/>
            <person name="Heuer A."/>
            <person name="Rast P."/>
            <person name="Oberbeckmann S."/>
            <person name="Bunk B."/>
            <person name="Jeske O."/>
            <person name="Meyerdierks A."/>
            <person name="Storesund J.E."/>
            <person name="Kallscheuer N."/>
            <person name="Luecker S."/>
            <person name="Lage O.M."/>
            <person name="Pohl T."/>
            <person name="Merkel B.J."/>
            <person name="Hornburger P."/>
            <person name="Mueller R.-W."/>
            <person name="Bruemmer F."/>
            <person name="Labrenz M."/>
            <person name="Spormann A.M."/>
            <person name="Op den Camp H."/>
            <person name="Overmann J."/>
            <person name="Amann R."/>
            <person name="Jetten M.S.M."/>
            <person name="Mascher T."/>
            <person name="Medema M.H."/>
            <person name="Devos D.P."/>
            <person name="Kaster A.-K."/>
            <person name="Ovreas L."/>
            <person name="Rohde M."/>
            <person name="Galperin M.Y."/>
            <person name="Jogler C."/>
        </authorList>
    </citation>
    <scope>NUCLEOTIDE SEQUENCE [LARGE SCALE GENOMIC DNA]</scope>
    <source>
        <strain evidence="3 4">OJF2</strain>
    </source>
</reference>
<keyword evidence="2" id="KW-0175">Coiled coil</keyword>